<feature type="region of interest" description="Disordered" evidence="2">
    <location>
        <begin position="669"/>
        <end position="706"/>
    </location>
</feature>
<comment type="caution">
    <text evidence="4">The sequence shown here is derived from an EMBL/GenBank/DDBJ whole genome shotgun (WGS) entry which is preliminary data.</text>
</comment>
<dbReference type="EMBL" id="CAJMWT010001724">
    <property type="protein sequence ID" value="CAE6417087.1"/>
    <property type="molecule type" value="Genomic_DNA"/>
</dbReference>
<name>A0A8H2X4R7_9AGAM</name>
<proteinExistence type="predicted"/>
<organism evidence="4 5">
    <name type="scientific">Rhizoctonia solani</name>
    <dbReference type="NCBI Taxonomy" id="456999"/>
    <lineage>
        <taxon>Eukaryota</taxon>
        <taxon>Fungi</taxon>
        <taxon>Dikarya</taxon>
        <taxon>Basidiomycota</taxon>
        <taxon>Agaricomycotina</taxon>
        <taxon>Agaricomycetes</taxon>
        <taxon>Cantharellales</taxon>
        <taxon>Ceratobasidiaceae</taxon>
        <taxon>Rhizoctonia</taxon>
    </lineage>
</organism>
<dbReference type="AlphaFoldDB" id="A0A8H2X4R7"/>
<dbReference type="Proteomes" id="UP000663843">
    <property type="component" value="Unassembled WGS sequence"/>
</dbReference>
<dbReference type="Pfam" id="PF00646">
    <property type="entry name" value="F-box"/>
    <property type="match status" value="1"/>
</dbReference>
<sequence>MPPRSRKRQRNQKQTVKHKQDVTSCFMSLPIEIFDIIISYLSPLDLLHLARLNKSSRSLLMSKSTRDIWASAMNKIDGLPCCPSALSEPQYVALLFTNNCSICGTTSRTEMQEDLLVRICDACRDEKLMPIYTLPSNLHGLVPHTRFFDLFVSPSIRIPFRKSFAFRDEVNDVRDKYNELSESPNHEHLEVWANQVELQVTQRQTFAAELRKFLSLIEDKRVEERRQRLASRRNEIKERLLALGWEEDDIESSPYIHERAKEWGKLVETPEDPSPLTDRIWKNLYAKLRPLLKASRQERLEYQSLQMQARRRECLDKFLKMIKNQERPLLKVKLRQPDSQALRRFNRPRVQHDVFPFVQDALDWPFIQALNERNLTIEEFRRELEQHRNKIEIHISKWQNKTRRFLVDLVWKEDTEPSDLLDPPKNMDRDAYAGLSDNQKVLLRADSLFYPEKAAGLTTIRPYSYDEALRIISPSYRLYPNDPWDMKYYSEPESPELDSIHQHARAQEVARHLLKDLGKSNASFLEINQFFYTCQRCHDKEPMYWTEIIEHYLQQKHSFTRIKKQASALAQQGIIYRNVHAPGNKPMIRPCKPKKPVQANVWRCNLCAKKPMSLYVIAPKPNLYRHLLEVHAVPKHRLDLHYRISSSRLFWTDCDIRYIYWQEEGDELDKDNEEIEADNGPEQEREDKDVKSMDGEESSEGDDMAS</sequence>
<feature type="coiled-coil region" evidence="1">
    <location>
        <begin position="370"/>
        <end position="401"/>
    </location>
</feature>
<reference evidence="4" key="1">
    <citation type="submission" date="2021-01" db="EMBL/GenBank/DDBJ databases">
        <authorList>
            <person name="Kaushik A."/>
        </authorList>
    </citation>
    <scope>NUCLEOTIDE SEQUENCE</scope>
    <source>
        <strain evidence="4">AG2-2IIIB</strain>
    </source>
</reference>
<gene>
    <name evidence="4" type="ORF">RDB_LOCUS49906</name>
</gene>
<evidence type="ECO:0000256" key="2">
    <source>
        <dbReference type="SAM" id="MobiDB-lite"/>
    </source>
</evidence>
<evidence type="ECO:0000313" key="5">
    <source>
        <dbReference type="Proteomes" id="UP000663843"/>
    </source>
</evidence>
<feature type="compositionally biased region" description="Basic and acidic residues" evidence="2">
    <location>
        <begin position="682"/>
        <end position="694"/>
    </location>
</feature>
<evidence type="ECO:0000313" key="4">
    <source>
        <dbReference type="EMBL" id="CAE6417087.1"/>
    </source>
</evidence>
<feature type="compositionally biased region" description="Acidic residues" evidence="2">
    <location>
        <begin position="669"/>
        <end position="681"/>
    </location>
</feature>
<accession>A0A8H2X4R7</accession>
<dbReference type="PROSITE" id="PS50181">
    <property type="entry name" value="FBOX"/>
    <property type="match status" value="1"/>
</dbReference>
<keyword evidence="1" id="KW-0175">Coiled coil</keyword>
<dbReference type="SUPFAM" id="SSF81383">
    <property type="entry name" value="F-box domain"/>
    <property type="match status" value="1"/>
</dbReference>
<feature type="compositionally biased region" description="Acidic residues" evidence="2">
    <location>
        <begin position="695"/>
        <end position="706"/>
    </location>
</feature>
<dbReference type="InterPro" id="IPR001810">
    <property type="entry name" value="F-box_dom"/>
</dbReference>
<evidence type="ECO:0000259" key="3">
    <source>
        <dbReference type="PROSITE" id="PS50181"/>
    </source>
</evidence>
<protein>
    <recommendedName>
        <fullName evidence="3">F-box domain-containing protein</fullName>
    </recommendedName>
</protein>
<feature type="domain" description="F-box" evidence="3">
    <location>
        <begin position="23"/>
        <end position="72"/>
    </location>
</feature>
<evidence type="ECO:0000256" key="1">
    <source>
        <dbReference type="SAM" id="Coils"/>
    </source>
</evidence>
<dbReference type="InterPro" id="IPR036047">
    <property type="entry name" value="F-box-like_dom_sf"/>
</dbReference>